<proteinExistence type="predicted"/>
<evidence type="ECO:0000313" key="1">
    <source>
        <dbReference type="EMBL" id="CUN53694.1"/>
    </source>
</evidence>
<protein>
    <submittedName>
        <fullName evidence="1">Uncharacterized protein</fullName>
    </submittedName>
</protein>
<dbReference type="Proteomes" id="UP000095395">
    <property type="component" value="Unassembled WGS sequence"/>
</dbReference>
<reference evidence="1 2" key="1">
    <citation type="submission" date="2015-09" db="EMBL/GenBank/DDBJ databases">
        <authorList>
            <consortium name="Pathogen Informatics"/>
        </authorList>
    </citation>
    <scope>NUCLEOTIDE SEQUENCE [LARGE SCALE GENOMIC DNA]</scope>
    <source>
        <strain evidence="1 2">2789STDY5608835</strain>
    </source>
</reference>
<evidence type="ECO:0000313" key="2">
    <source>
        <dbReference type="Proteomes" id="UP000095395"/>
    </source>
</evidence>
<accession>A0A173XPP6</accession>
<gene>
    <name evidence="1" type="ORF">ERS852392_00672</name>
</gene>
<organism evidence="1 2">
    <name type="scientific">Roseburia inulinivorans</name>
    <dbReference type="NCBI Taxonomy" id="360807"/>
    <lineage>
        <taxon>Bacteria</taxon>
        <taxon>Bacillati</taxon>
        <taxon>Bacillota</taxon>
        <taxon>Clostridia</taxon>
        <taxon>Lachnospirales</taxon>
        <taxon>Lachnospiraceae</taxon>
        <taxon>Roseburia</taxon>
    </lineage>
</organism>
<sequence length="218" mass="26138">MTNYEQMKEILLAFADDYNRKTCIEAKISDVSEDKAETVRTGVPKYVYEKNRQDMDIIDMDEIAHNIYRLVRFPDSKKESDSLASSDAFVISSENIWYFIEFKNQQIAKAKESVTKKAYQNWYWLVDILYEMWEKNEMQYDTFNYENPITFAKENVVYILVVSEEKNIVDVDKIRKCILAGEKFQPEYMKKLEKYIFKEAYVYTPQVLENEFVKKFTY</sequence>
<dbReference type="RefSeq" id="WP_055301402.1">
    <property type="nucleotide sequence ID" value="NZ_CYYR01000003.1"/>
</dbReference>
<name>A0A173XPP6_9FIRM</name>
<dbReference type="EMBL" id="CYYR01000003">
    <property type="protein sequence ID" value="CUN53694.1"/>
    <property type="molecule type" value="Genomic_DNA"/>
</dbReference>
<dbReference type="AlphaFoldDB" id="A0A173XPP6"/>